<keyword evidence="1" id="KW-0472">Membrane</keyword>
<accession>A0ABW5W4A4</accession>
<comment type="caution">
    <text evidence="2">The sequence shown here is derived from an EMBL/GenBank/DDBJ whole genome shotgun (WGS) entry which is preliminary data.</text>
</comment>
<dbReference type="Proteomes" id="UP001597478">
    <property type="component" value="Unassembled WGS sequence"/>
</dbReference>
<name>A0ABW5W4A4_9PSEU</name>
<organism evidence="2 3">
    <name type="scientific">Prauserella oleivorans</name>
    <dbReference type="NCBI Taxonomy" id="1478153"/>
    <lineage>
        <taxon>Bacteria</taxon>
        <taxon>Bacillati</taxon>
        <taxon>Actinomycetota</taxon>
        <taxon>Actinomycetes</taxon>
        <taxon>Pseudonocardiales</taxon>
        <taxon>Pseudonocardiaceae</taxon>
        <taxon>Prauserella</taxon>
    </lineage>
</organism>
<proteinExistence type="predicted"/>
<keyword evidence="3" id="KW-1185">Reference proteome</keyword>
<protein>
    <recommendedName>
        <fullName evidence="4">DUF3784 domain-containing protein</fullName>
    </recommendedName>
</protein>
<keyword evidence="1" id="KW-1133">Transmembrane helix</keyword>
<keyword evidence="1" id="KW-0812">Transmembrane</keyword>
<sequence length="104" mass="10220">MDTIVHLIAFVIALGSVLAALGHAGYLAMLGSAANKRAGGAPIAQYVRSRWGIAAGTTGVSLLALLLTTGGTALDIVAALLAVGSGAAATRALQSTQAKYRSGG</sequence>
<evidence type="ECO:0000313" key="2">
    <source>
        <dbReference type="EMBL" id="MFD2797780.1"/>
    </source>
</evidence>
<dbReference type="EMBL" id="JBHUOF010000001">
    <property type="protein sequence ID" value="MFD2797780.1"/>
    <property type="molecule type" value="Genomic_DNA"/>
</dbReference>
<reference evidence="3" key="1">
    <citation type="journal article" date="2019" name="Int. J. Syst. Evol. Microbiol.">
        <title>The Global Catalogue of Microorganisms (GCM) 10K type strain sequencing project: providing services to taxonomists for standard genome sequencing and annotation.</title>
        <authorList>
            <consortium name="The Broad Institute Genomics Platform"/>
            <consortium name="The Broad Institute Genome Sequencing Center for Infectious Disease"/>
            <person name="Wu L."/>
            <person name="Ma J."/>
        </authorList>
    </citation>
    <scope>NUCLEOTIDE SEQUENCE [LARGE SCALE GENOMIC DNA]</scope>
    <source>
        <strain evidence="3">IBRC-M 10906</strain>
    </source>
</reference>
<gene>
    <name evidence="2" type="ORF">ACFS2C_00035</name>
</gene>
<dbReference type="RefSeq" id="WP_377386952.1">
    <property type="nucleotide sequence ID" value="NZ_JBHSAN010000008.1"/>
</dbReference>
<evidence type="ECO:0008006" key="4">
    <source>
        <dbReference type="Google" id="ProtNLM"/>
    </source>
</evidence>
<evidence type="ECO:0000256" key="1">
    <source>
        <dbReference type="SAM" id="Phobius"/>
    </source>
</evidence>
<evidence type="ECO:0000313" key="3">
    <source>
        <dbReference type="Proteomes" id="UP001597478"/>
    </source>
</evidence>
<feature type="transmembrane region" description="Helical" evidence="1">
    <location>
        <begin position="6"/>
        <end position="30"/>
    </location>
</feature>